<dbReference type="AlphaFoldDB" id="A0A177E3W1"/>
<evidence type="ECO:0000256" key="1">
    <source>
        <dbReference type="SAM" id="MobiDB-lite"/>
    </source>
</evidence>
<dbReference type="EMBL" id="KV441469">
    <property type="protein sequence ID" value="OAG26110.1"/>
    <property type="molecule type" value="Genomic_DNA"/>
</dbReference>
<evidence type="ECO:0000313" key="2">
    <source>
        <dbReference type="EMBL" id="OAG26110.1"/>
    </source>
</evidence>
<keyword evidence="3" id="KW-1185">Reference proteome</keyword>
<dbReference type="VEuPathDB" id="FungiDB:CC77DRAFT_952508"/>
<sequence>MRLCVCCGAVVAVRRARGGPQSKQPRKQRNHERPILILTFNLSEEQGVRSHPRTKQNKIHTSRRPLSKQEGAYRNVSPNSQ</sequence>
<gene>
    <name evidence="2" type="ORF">CC77DRAFT_952508</name>
</gene>
<organism evidence="2 3">
    <name type="scientific">Alternaria alternata</name>
    <name type="common">Alternaria rot fungus</name>
    <name type="synonym">Torula alternata</name>
    <dbReference type="NCBI Taxonomy" id="5599"/>
    <lineage>
        <taxon>Eukaryota</taxon>
        <taxon>Fungi</taxon>
        <taxon>Dikarya</taxon>
        <taxon>Ascomycota</taxon>
        <taxon>Pezizomycotina</taxon>
        <taxon>Dothideomycetes</taxon>
        <taxon>Pleosporomycetidae</taxon>
        <taxon>Pleosporales</taxon>
        <taxon>Pleosporineae</taxon>
        <taxon>Pleosporaceae</taxon>
        <taxon>Alternaria</taxon>
        <taxon>Alternaria sect. Alternaria</taxon>
        <taxon>Alternaria alternata complex</taxon>
    </lineage>
</organism>
<proteinExistence type="predicted"/>
<feature type="region of interest" description="Disordered" evidence="1">
    <location>
        <begin position="43"/>
        <end position="81"/>
    </location>
</feature>
<reference evidence="2 3" key="1">
    <citation type="submission" date="2016-05" db="EMBL/GenBank/DDBJ databases">
        <title>Comparative analysis of secretome profiles of manganese(II)-oxidizing ascomycete fungi.</title>
        <authorList>
            <consortium name="DOE Joint Genome Institute"/>
            <person name="Zeiner C.A."/>
            <person name="Purvine S.O."/>
            <person name="Zink E.M."/>
            <person name="Wu S."/>
            <person name="Pasa-Tolic L."/>
            <person name="Chaput D.L."/>
            <person name="Haridas S."/>
            <person name="Grigoriev I.V."/>
            <person name="Santelli C.M."/>
            <person name="Hansel C.M."/>
        </authorList>
    </citation>
    <scope>NUCLEOTIDE SEQUENCE [LARGE SCALE GENOMIC DNA]</scope>
    <source>
        <strain evidence="2 3">SRC1lrK2f</strain>
    </source>
</reference>
<feature type="compositionally biased region" description="Basic residues" evidence="1">
    <location>
        <begin position="50"/>
        <end position="66"/>
    </location>
</feature>
<accession>A0A177E3W1</accession>
<dbReference type="KEGG" id="aalt:CC77DRAFT_952508"/>
<dbReference type="RefSeq" id="XP_018391531.1">
    <property type="nucleotide sequence ID" value="XM_018535411.1"/>
</dbReference>
<evidence type="ECO:0000313" key="3">
    <source>
        <dbReference type="Proteomes" id="UP000077248"/>
    </source>
</evidence>
<protein>
    <submittedName>
        <fullName evidence="2">Uncharacterized protein</fullName>
    </submittedName>
</protein>
<dbReference type="GeneID" id="29121005"/>
<dbReference type="Proteomes" id="UP000077248">
    <property type="component" value="Unassembled WGS sequence"/>
</dbReference>
<name>A0A177E3W1_ALTAL</name>